<evidence type="ECO:0000256" key="4">
    <source>
        <dbReference type="ARBA" id="ARBA00022679"/>
    </source>
</evidence>
<keyword evidence="2" id="KW-0723">Serine/threonine-protein kinase</keyword>
<dbReference type="GO" id="GO:0005525">
    <property type="term" value="F:GTP binding"/>
    <property type="evidence" value="ECO:0007669"/>
    <property type="project" value="InterPro"/>
</dbReference>
<protein>
    <recommendedName>
        <fullName evidence="1">non-specific serine/threonine protein kinase</fullName>
        <ecNumber evidence="1">2.7.11.1</ecNumber>
    </recommendedName>
</protein>
<dbReference type="InterPro" id="IPR032675">
    <property type="entry name" value="LRR_dom_sf"/>
</dbReference>
<dbReference type="SMART" id="SM00175">
    <property type="entry name" value="RAB"/>
    <property type="match status" value="1"/>
</dbReference>
<dbReference type="InterPro" id="IPR027417">
    <property type="entry name" value="P-loop_NTPase"/>
</dbReference>
<dbReference type="Pfam" id="PF12799">
    <property type="entry name" value="LRR_4"/>
    <property type="match status" value="1"/>
</dbReference>
<dbReference type="RefSeq" id="WP_039351391.1">
    <property type="nucleotide sequence ID" value="NZ_JSYL01000004.1"/>
</dbReference>
<dbReference type="EMBL" id="JSYL01000004">
    <property type="protein sequence ID" value="KIA88974.1"/>
    <property type="molecule type" value="Genomic_DNA"/>
</dbReference>
<evidence type="ECO:0000256" key="8">
    <source>
        <dbReference type="ARBA" id="ARBA00022840"/>
    </source>
</evidence>
<dbReference type="NCBIfam" id="TIGR00231">
    <property type="entry name" value="small_GTP"/>
    <property type="match status" value="1"/>
</dbReference>
<evidence type="ECO:0000259" key="12">
    <source>
        <dbReference type="PROSITE" id="PS51424"/>
    </source>
</evidence>
<keyword evidence="5" id="KW-0677">Repeat</keyword>
<evidence type="ECO:0000256" key="1">
    <source>
        <dbReference type="ARBA" id="ARBA00012513"/>
    </source>
</evidence>
<keyword evidence="7" id="KW-0418">Kinase</keyword>
<dbReference type="InterPro" id="IPR036388">
    <property type="entry name" value="WH-like_DNA-bd_sf"/>
</dbReference>
<keyword evidence="3" id="KW-0433">Leucine-rich repeat</keyword>
<proteinExistence type="predicted"/>
<comment type="catalytic activity">
    <reaction evidence="10">
        <text>L-threonyl-[protein] + ATP = O-phospho-L-threonyl-[protein] + ADP + H(+)</text>
        <dbReference type="Rhea" id="RHEA:46608"/>
        <dbReference type="Rhea" id="RHEA-COMP:11060"/>
        <dbReference type="Rhea" id="RHEA-COMP:11605"/>
        <dbReference type="ChEBI" id="CHEBI:15378"/>
        <dbReference type="ChEBI" id="CHEBI:30013"/>
        <dbReference type="ChEBI" id="CHEBI:30616"/>
        <dbReference type="ChEBI" id="CHEBI:61977"/>
        <dbReference type="ChEBI" id="CHEBI:456216"/>
        <dbReference type="EC" id="2.7.11.1"/>
    </reaction>
</comment>
<comment type="caution">
    <text evidence="13">The sequence shown here is derived from an EMBL/GenBank/DDBJ whole genome shotgun (WGS) entry which is preliminary data.</text>
</comment>
<evidence type="ECO:0000256" key="10">
    <source>
        <dbReference type="ARBA" id="ARBA00047899"/>
    </source>
</evidence>
<dbReference type="PROSITE" id="PS51424">
    <property type="entry name" value="ROC"/>
    <property type="match status" value="1"/>
</dbReference>
<dbReference type="AlphaFoldDB" id="A0A0C1FM13"/>
<dbReference type="GO" id="GO:0005524">
    <property type="term" value="F:ATP binding"/>
    <property type="evidence" value="ECO:0007669"/>
    <property type="project" value="UniProtKB-KW"/>
</dbReference>
<dbReference type="InterPro" id="IPR032171">
    <property type="entry name" value="COR-A"/>
</dbReference>
<accession>A0A0C1FM13</accession>
<dbReference type="GO" id="GO:0004674">
    <property type="term" value="F:protein serine/threonine kinase activity"/>
    <property type="evidence" value="ECO:0007669"/>
    <property type="project" value="UniProtKB-KW"/>
</dbReference>
<sequence length="912" mass="104992">MMKNNLVNKKIKKSVKIDKPDEILHLEKIFETTINEVDEHYFNTDANLDLSNYFLVDVNNEITALSIVNRGHSEKIFDFSSISKFDKLNSLNLTNNGIEDISVIFPKPELKYLYIGGNKLKDISSLAQCPLLEILTIWENPIKNLDQLQFLNNLTSIYCQDTLIEDMNFILPLKNLNYLNATGCRITNLDILLKSDSLNIINLSSNKIKKVPVEVAKKFNWFDRNLGIIEPSRRQRKTLSIRNNPLEYPPNSVIELGKETTRNYYETAEKFGYEPLSEGRIIFIGDGSAGKSSLIERILNDTFEQGKCQTNGIFIDHWELLNEDQRKLTFHIWDFGGQEIQHAVHKFFFTEGCLYVLVLDNRKEEEPEYWLQQIESLGGNASVLVVFNKQDDNVTEIADRKFLKEKYPNIVGFYNTSCKTGLGIEDFKRDLEENAMKLLTVDELFPNNWFDIKKNIEECTSGEQHYLDYKRFSEICRNNNAGNEKTQKLLLKYFTTIGAVTWFGDTYLNFLHVLSPKWISQGVYKIITSKKTAKLFGIINIKDFNELLKPLNDKDYTYDETHYGYILSMMKKFDLCYTPDDKNLLIPSAFGKVPKVEYSEFRGEHVRTYILQFKDYMPLALIHRFTAKKLSDAYDNNYWYSGIVILDKKSDSLAMVHADKEAKRIYVRIKGEGKLGMWEHIRREFQDITSSYAQISYTELMSLDDKSENTVGYEDLISHIKAGKATYFHSKLSRDFNVGYLIGMFEDRESTLERFKRVELFEGKLDLQKQTVPQIVLNILNTNSPTVNTQINNSITIDIDIKVVNNISSNLKGEADYLIQELGASNKEVTDALRKVQEFASDAKVAQNSGDVIEKGWGRKLKSILKTLSSAGEQIKKVNDGGEALKSVFKGISGLAHQFNLQDIKNMVEQFL</sequence>
<reference evidence="13 14" key="1">
    <citation type="submission" date="2014-10" db="EMBL/GenBank/DDBJ databases">
        <title>Kaistella jeonii genome.</title>
        <authorList>
            <person name="Clayton J.T."/>
            <person name="Newman J.D."/>
        </authorList>
    </citation>
    <scope>NUCLEOTIDE SEQUENCE [LARGE SCALE GENOMIC DNA]</scope>
    <source>
        <strain evidence="13 14">DSM 17048</strain>
    </source>
</reference>
<dbReference type="PROSITE" id="PS51450">
    <property type="entry name" value="LRR"/>
    <property type="match status" value="2"/>
</dbReference>
<evidence type="ECO:0000256" key="9">
    <source>
        <dbReference type="ARBA" id="ARBA00023134"/>
    </source>
</evidence>
<keyword evidence="4" id="KW-0808">Transferase</keyword>
<evidence type="ECO:0000256" key="11">
    <source>
        <dbReference type="ARBA" id="ARBA00048679"/>
    </source>
</evidence>
<dbReference type="InterPro" id="IPR057263">
    <property type="entry name" value="COR-B"/>
</dbReference>
<dbReference type="PANTHER" id="PTHR47679">
    <property type="entry name" value="PROTEIN TORNADO 1"/>
    <property type="match status" value="1"/>
</dbReference>
<dbReference type="Proteomes" id="UP000031473">
    <property type="component" value="Unassembled WGS sequence"/>
</dbReference>
<dbReference type="Pfam" id="PF08477">
    <property type="entry name" value="Roc"/>
    <property type="match status" value="1"/>
</dbReference>
<evidence type="ECO:0000313" key="13">
    <source>
        <dbReference type="EMBL" id="KIA88974.1"/>
    </source>
</evidence>
<evidence type="ECO:0000313" key="14">
    <source>
        <dbReference type="Proteomes" id="UP000031473"/>
    </source>
</evidence>
<dbReference type="EC" id="2.7.11.1" evidence="1"/>
<name>A0A0C1FM13_9FLAO</name>
<dbReference type="SUPFAM" id="SSF52540">
    <property type="entry name" value="P-loop containing nucleoside triphosphate hydrolases"/>
    <property type="match status" value="1"/>
</dbReference>
<evidence type="ECO:0000256" key="7">
    <source>
        <dbReference type="ARBA" id="ARBA00022777"/>
    </source>
</evidence>
<dbReference type="Gene3D" id="1.10.10.2200">
    <property type="match status" value="1"/>
</dbReference>
<dbReference type="PRINTS" id="PR00449">
    <property type="entry name" value="RASTRNSFRMNG"/>
</dbReference>
<dbReference type="InterPro" id="IPR005225">
    <property type="entry name" value="Small_GTP-bd"/>
</dbReference>
<dbReference type="InterPro" id="IPR020859">
    <property type="entry name" value="ROC"/>
</dbReference>
<evidence type="ECO:0000256" key="6">
    <source>
        <dbReference type="ARBA" id="ARBA00022741"/>
    </source>
</evidence>
<dbReference type="InterPro" id="IPR025875">
    <property type="entry name" value="Leu-rich_rpt_4"/>
</dbReference>
<dbReference type="Gene3D" id="3.30.310.200">
    <property type="match status" value="1"/>
</dbReference>
<dbReference type="SUPFAM" id="SSF52058">
    <property type="entry name" value="L domain-like"/>
    <property type="match status" value="1"/>
</dbReference>
<feature type="domain" description="Roc" evidence="12">
    <location>
        <begin position="272"/>
        <end position="438"/>
    </location>
</feature>
<dbReference type="Pfam" id="PF16095">
    <property type="entry name" value="COR-A"/>
    <property type="match status" value="1"/>
</dbReference>
<comment type="catalytic activity">
    <reaction evidence="11">
        <text>L-seryl-[protein] + ATP = O-phospho-L-seryl-[protein] + ADP + H(+)</text>
        <dbReference type="Rhea" id="RHEA:17989"/>
        <dbReference type="Rhea" id="RHEA-COMP:9863"/>
        <dbReference type="Rhea" id="RHEA-COMP:11604"/>
        <dbReference type="ChEBI" id="CHEBI:15378"/>
        <dbReference type="ChEBI" id="CHEBI:29999"/>
        <dbReference type="ChEBI" id="CHEBI:30616"/>
        <dbReference type="ChEBI" id="CHEBI:83421"/>
        <dbReference type="ChEBI" id="CHEBI:456216"/>
        <dbReference type="EC" id="2.7.11.1"/>
    </reaction>
</comment>
<dbReference type="Pfam" id="PF25497">
    <property type="entry name" value="COR-B"/>
    <property type="match status" value="1"/>
</dbReference>
<keyword evidence="6" id="KW-0547">Nucleotide-binding</keyword>
<dbReference type="PANTHER" id="PTHR47679:SF1">
    <property type="entry name" value="PROTEIN TORNADO 1"/>
    <property type="match status" value="1"/>
</dbReference>
<evidence type="ECO:0000256" key="5">
    <source>
        <dbReference type="ARBA" id="ARBA00022737"/>
    </source>
</evidence>
<evidence type="ECO:0000256" key="3">
    <source>
        <dbReference type="ARBA" id="ARBA00022614"/>
    </source>
</evidence>
<dbReference type="OrthoDB" id="1148122at2"/>
<dbReference type="Gene3D" id="3.40.50.300">
    <property type="entry name" value="P-loop containing nucleotide triphosphate hydrolases"/>
    <property type="match status" value="1"/>
</dbReference>
<keyword evidence="8" id="KW-0067">ATP-binding</keyword>
<gene>
    <name evidence="13" type="ORF">OA86_07785</name>
</gene>
<dbReference type="Gene3D" id="1.10.10.10">
    <property type="entry name" value="Winged helix-like DNA-binding domain superfamily/Winged helix DNA-binding domain"/>
    <property type="match status" value="1"/>
</dbReference>
<organism evidence="13 14">
    <name type="scientific">Kaistella jeonii</name>
    <dbReference type="NCBI Taxonomy" id="266749"/>
    <lineage>
        <taxon>Bacteria</taxon>
        <taxon>Pseudomonadati</taxon>
        <taxon>Bacteroidota</taxon>
        <taxon>Flavobacteriia</taxon>
        <taxon>Flavobacteriales</taxon>
        <taxon>Weeksellaceae</taxon>
        <taxon>Chryseobacterium group</taxon>
        <taxon>Kaistella</taxon>
    </lineage>
</organism>
<dbReference type="InterPro" id="IPR001611">
    <property type="entry name" value="Leu-rich_rpt"/>
</dbReference>
<dbReference type="Gene3D" id="3.80.10.10">
    <property type="entry name" value="Ribonuclease Inhibitor"/>
    <property type="match status" value="1"/>
</dbReference>
<evidence type="ECO:0000256" key="2">
    <source>
        <dbReference type="ARBA" id="ARBA00022527"/>
    </source>
</evidence>
<keyword evidence="9" id="KW-0342">GTP-binding</keyword>
<dbReference type="STRING" id="266749.SAMN05421876_104212"/>
<keyword evidence="14" id="KW-1185">Reference proteome</keyword>